<evidence type="ECO:0000313" key="1">
    <source>
        <dbReference type="EMBL" id="MBX01779.1"/>
    </source>
</evidence>
<dbReference type="AlphaFoldDB" id="A0A2P2K7T3"/>
<dbReference type="EMBL" id="GGEC01021295">
    <property type="protein sequence ID" value="MBX01779.1"/>
    <property type="molecule type" value="Transcribed_RNA"/>
</dbReference>
<name>A0A2P2K7T3_RHIMU</name>
<reference evidence="1" key="1">
    <citation type="submission" date="2018-02" db="EMBL/GenBank/DDBJ databases">
        <title>Rhizophora mucronata_Transcriptome.</title>
        <authorList>
            <person name="Meera S.P."/>
            <person name="Sreeshan A."/>
            <person name="Augustine A."/>
        </authorList>
    </citation>
    <scope>NUCLEOTIDE SEQUENCE</scope>
    <source>
        <tissue evidence="1">Leaf</tissue>
    </source>
</reference>
<protein>
    <submittedName>
        <fullName evidence="1">Uncharacterized protein</fullName>
    </submittedName>
</protein>
<sequence length="55" mass="6453">MITTHKIIKDILCNDGIRHCLEPGLHLLKQILHKSCHISSALFWILTIMPIHWRL</sequence>
<accession>A0A2P2K7T3</accession>
<organism evidence="1">
    <name type="scientific">Rhizophora mucronata</name>
    <name type="common">Asiatic mangrove</name>
    <dbReference type="NCBI Taxonomy" id="61149"/>
    <lineage>
        <taxon>Eukaryota</taxon>
        <taxon>Viridiplantae</taxon>
        <taxon>Streptophyta</taxon>
        <taxon>Embryophyta</taxon>
        <taxon>Tracheophyta</taxon>
        <taxon>Spermatophyta</taxon>
        <taxon>Magnoliopsida</taxon>
        <taxon>eudicotyledons</taxon>
        <taxon>Gunneridae</taxon>
        <taxon>Pentapetalae</taxon>
        <taxon>rosids</taxon>
        <taxon>fabids</taxon>
        <taxon>Malpighiales</taxon>
        <taxon>Rhizophoraceae</taxon>
        <taxon>Rhizophora</taxon>
    </lineage>
</organism>
<proteinExistence type="predicted"/>